<protein>
    <submittedName>
        <fullName evidence="2">Uncharacterized protein</fullName>
    </submittedName>
</protein>
<accession>A0A3D8QFF4</accession>
<dbReference type="GeneID" id="38121275"/>
<reference evidence="2 3" key="1">
    <citation type="journal article" date="2018" name="IMA Fungus">
        <title>IMA Genome-F 9: Draft genome sequence of Annulohypoxylon stygium, Aspergillus mulundensis, Berkeleyomyces basicola (syn. Thielaviopsis basicola), Ceratocystis smalleyi, two Cercospora beticola strains, Coleophoma cylindrospora, Fusarium fracticaudum, Phialophora cf. hyalina, and Morchella septimelata.</title>
        <authorList>
            <person name="Wingfield B.D."/>
            <person name="Bills G.F."/>
            <person name="Dong Y."/>
            <person name="Huang W."/>
            <person name="Nel W.J."/>
            <person name="Swalarsk-Parry B.S."/>
            <person name="Vaghefi N."/>
            <person name="Wilken P.M."/>
            <person name="An Z."/>
            <person name="de Beer Z.W."/>
            <person name="De Vos L."/>
            <person name="Chen L."/>
            <person name="Duong T.A."/>
            <person name="Gao Y."/>
            <person name="Hammerbacher A."/>
            <person name="Kikkert J.R."/>
            <person name="Li Y."/>
            <person name="Li H."/>
            <person name="Li K."/>
            <person name="Li Q."/>
            <person name="Liu X."/>
            <person name="Ma X."/>
            <person name="Naidoo K."/>
            <person name="Pethybridge S.J."/>
            <person name="Sun J."/>
            <person name="Steenkamp E.T."/>
            <person name="van der Nest M.A."/>
            <person name="van Wyk S."/>
            <person name="Wingfield M.J."/>
            <person name="Xiong C."/>
            <person name="Yue Q."/>
            <person name="Zhang X."/>
        </authorList>
    </citation>
    <scope>NUCLEOTIDE SEQUENCE [LARGE SCALE GENOMIC DNA]</scope>
    <source>
        <strain evidence="2 3">DSM 5745</strain>
    </source>
</reference>
<dbReference type="Proteomes" id="UP000256690">
    <property type="component" value="Unassembled WGS sequence"/>
</dbReference>
<organism evidence="2 3">
    <name type="scientific">Aspergillus mulundensis</name>
    <dbReference type="NCBI Taxonomy" id="1810919"/>
    <lineage>
        <taxon>Eukaryota</taxon>
        <taxon>Fungi</taxon>
        <taxon>Dikarya</taxon>
        <taxon>Ascomycota</taxon>
        <taxon>Pezizomycotina</taxon>
        <taxon>Eurotiomycetes</taxon>
        <taxon>Eurotiomycetidae</taxon>
        <taxon>Eurotiales</taxon>
        <taxon>Aspergillaceae</taxon>
        <taxon>Aspergillus</taxon>
        <taxon>Aspergillus subgen. Nidulantes</taxon>
    </lineage>
</organism>
<name>A0A3D8QFF4_9EURO</name>
<sequence>MAPGHVEALPETPVPARAQVPPARGAEWDERGGKPIEELRTYIFGTLKGAFSAPPPASSMRRAEESAKE</sequence>
<dbReference type="OrthoDB" id="5278907at2759"/>
<proteinExistence type="predicted"/>
<comment type="caution">
    <text evidence="2">The sequence shown here is derived from an EMBL/GenBank/DDBJ whole genome shotgun (WGS) entry which is preliminary data.</text>
</comment>
<evidence type="ECO:0000313" key="2">
    <source>
        <dbReference type="EMBL" id="RDW60447.1"/>
    </source>
</evidence>
<gene>
    <name evidence="2" type="ORF">DSM5745_10905</name>
</gene>
<dbReference type="RefSeq" id="XP_026598559.1">
    <property type="nucleotide sequence ID" value="XM_026752921.1"/>
</dbReference>
<keyword evidence="3" id="KW-1185">Reference proteome</keyword>
<evidence type="ECO:0000256" key="1">
    <source>
        <dbReference type="SAM" id="MobiDB-lite"/>
    </source>
</evidence>
<feature type="region of interest" description="Disordered" evidence="1">
    <location>
        <begin position="50"/>
        <end position="69"/>
    </location>
</feature>
<feature type="region of interest" description="Disordered" evidence="1">
    <location>
        <begin position="1"/>
        <end position="33"/>
    </location>
</feature>
<evidence type="ECO:0000313" key="3">
    <source>
        <dbReference type="Proteomes" id="UP000256690"/>
    </source>
</evidence>
<dbReference type="EMBL" id="PVWQ01000018">
    <property type="protein sequence ID" value="RDW60447.1"/>
    <property type="molecule type" value="Genomic_DNA"/>
</dbReference>
<dbReference type="AlphaFoldDB" id="A0A3D8QFF4"/>
<feature type="compositionally biased region" description="Low complexity" evidence="1">
    <location>
        <begin position="14"/>
        <end position="25"/>
    </location>
</feature>
<dbReference type="STRING" id="1810919.A0A3D8QFF4"/>